<evidence type="ECO:0000256" key="1">
    <source>
        <dbReference type="ARBA" id="ARBA00023015"/>
    </source>
</evidence>
<accession>A0AA43Q5C2</accession>
<feature type="domain" description="HTH araC/xylS-type" evidence="3">
    <location>
        <begin position="220"/>
        <end position="318"/>
    </location>
</feature>
<dbReference type="AlphaFoldDB" id="A0AA43Q5C2"/>
<reference evidence="4" key="1">
    <citation type="submission" date="2023-01" db="EMBL/GenBank/DDBJ databases">
        <title>Biogeochemical cycle of methane in antarctic sediments.</title>
        <authorList>
            <person name="Roldan D.M."/>
            <person name="Menes R.J."/>
        </authorList>
    </citation>
    <scope>NUCLEOTIDE SEQUENCE [LARGE SCALE GENOMIC DNA]</scope>
    <source>
        <strain evidence="4">K-2018 MAG008</strain>
    </source>
</reference>
<keyword evidence="2" id="KW-0804">Transcription</keyword>
<protein>
    <submittedName>
        <fullName evidence="4">AraC family transcriptional regulator</fullName>
    </submittedName>
</protein>
<name>A0AA43Q5C2_9GAMM</name>
<keyword evidence="5" id="KW-1185">Reference proteome</keyword>
<comment type="caution">
    <text evidence="4">The sequence shown here is derived from an EMBL/GenBank/DDBJ whole genome shotgun (WGS) entry which is preliminary data.</text>
</comment>
<dbReference type="Gene3D" id="1.10.10.60">
    <property type="entry name" value="Homeodomain-like"/>
    <property type="match status" value="1"/>
</dbReference>
<evidence type="ECO:0000259" key="3">
    <source>
        <dbReference type="PROSITE" id="PS01124"/>
    </source>
</evidence>
<organism evidence="4 5">
    <name type="scientific">Candidatus Methylobacter titanis</name>
    <dbReference type="NCBI Taxonomy" id="3053457"/>
    <lineage>
        <taxon>Bacteria</taxon>
        <taxon>Pseudomonadati</taxon>
        <taxon>Pseudomonadota</taxon>
        <taxon>Gammaproteobacteria</taxon>
        <taxon>Methylococcales</taxon>
        <taxon>Methylococcaceae</taxon>
        <taxon>Methylobacter</taxon>
    </lineage>
</organism>
<dbReference type="GO" id="GO:0043565">
    <property type="term" value="F:sequence-specific DNA binding"/>
    <property type="evidence" value="ECO:0007669"/>
    <property type="project" value="InterPro"/>
</dbReference>
<dbReference type="Proteomes" id="UP001160519">
    <property type="component" value="Unassembled WGS sequence"/>
</dbReference>
<keyword evidence="1" id="KW-0805">Transcription regulation</keyword>
<dbReference type="EMBL" id="JAQSDF010000004">
    <property type="protein sequence ID" value="MDI1229981.1"/>
    <property type="molecule type" value="Genomic_DNA"/>
</dbReference>
<evidence type="ECO:0000313" key="5">
    <source>
        <dbReference type="Proteomes" id="UP001160519"/>
    </source>
</evidence>
<dbReference type="PANTHER" id="PTHR47893:SF1">
    <property type="entry name" value="REGULATORY PROTEIN PCHR"/>
    <property type="match status" value="1"/>
</dbReference>
<evidence type="ECO:0000313" key="4">
    <source>
        <dbReference type="EMBL" id="MDI1229981.1"/>
    </source>
</evidence>
<dbReference type="SUPFAM" id="SSF46689">
    <property type="entry name" value="Homeodomain-like"/>
    <property type="match status" value="1"/>
</dbReference>
<dbReference type="InterPro" id="IPR018060">
    <property type="entry name" value="HTH_AraC"/>
</dbReference>
<sequence>MKTQQATARRWSISSNELQLQQKKDCLHQFLPENLGLGHSAIFQLDQDLSYTETRYTPSKDLAVLSRIDYQEPRLVVTLSLKGQSRFSGNNGDEFVFREGYTSITTLQSSRGERQYQAHKSTTQLRFGLNKSWLDRYFGEHKATQLFSKNGTQLLNYQPISPQAMCAAHQLLNCKVSAETSRIFMHGQAMSLLASELSPLSEGKRRNLTRLNQKDVAVAKSARDILLREFRNPPSVEDLSKRVGTNQFKLKQLFHHFFNNTPYGLLLEIRMNNAYQLLENTQCQVSVAADWVGYSHASNFSTAFIKYFGTSPKTVSKKPG</sequence>
<dbReference type="GO" id="GO:0003700">
    <property type="term" value="F:DNA-binding transcription factor activity"/>
    <property type="evidence" value="ECO:0007669"/>
    <property type="project" value="InterPro"/>
</dbReference>
<dbReference type="SMART" id="SM00342">
    <property type="entry name" value="HTH_ARAC"/>
    <property type="match status" value="1"/>
</dbReference>
<dbReference type="InterPro" id="IPR009057">
    <property type="entry name" value="Homeodomain-like_sf"/>
</dbReference>
<gene>
    <name evidence="4" type="ORF">PSU93_02395</name>
</gene>
<dbReference type="InterPro" id="IPR053142">
    <property type="entry name" value="PchR_regulatory_protein"/>
</dbReference>
<evidence type="ECO:0000256" key="2">
    <source>
        <dbReference type="ARBA" id="ARBA00023163"/>
    </source>
</evidence>
<dbReference type="PANTHER" id="PTHR47893">
    <property type="entry name" value="REGULATORY PROTEIN PCHR"/>
    <property type="match status" value="1"/>
</dbReference>
<proteinExistence type="predicted"/>
<dbReference type="PROSITE" id="PS01124">
    <property type="entry name" value="HTH_ARAC_FAMILY_2"/>
    <property type="match status" value="1"/>
</dbReference>
<dbReference type="Pfam" id="PF12833">
    <property type="entry name" value="HTH_18"/>
    <property type="match status" value="1"/>
</dbReference>